<keyword evidence="3" id="KW-1185">Reference proteome</keyword>
<dbReference type="EMBL" id="JBCNJP010000010">
    <property type="protein sequence ID" value="KAK9072540.1"/>
    <property type="molecule type" value="Genomic_DNA"/>
</dbReference>
<protein>
    <recommendedName>
        <fullName evidence="4">Angiotensin-converting enzyme 2</fullName>
    </recommendedName>
</protein>
<dbReference type="PANTHER" id="PTHR31871">
    <property type="entry name" value="OS02G0137100 PROTEIN"/>
    <property type="match status" value="1"/>
</dbReference>
<accession>A0AAP0H7B6</accession>
<dbReference type="InterPro" id="IPR006476">
    <property type="entry name" value="CHP01589_pln"/>
</dbReference>
<dbReference type="PANTHER" id="PTHR31871:SF62">
    <property type="entry name" value="ANGIOTENSIN-CONVERTING ENZYME 2"/>
    <property type="match status" value="1"/>
</dbReference>
<evidence type="ECO:0000256" key="1">
    <source>
        <dbReference type="SAM" id="MobiDB-lite"/>
    </source>
</evidence>
<dbReference type="AlphaFoldDB" id="A0AAP0H7B6"/>
<name>A0AAP0H7B6_9ASTR</name>
<proteinExistence type="predicted"/>
<reference evidence="2 3" key="1">
    <citation type="submission" date="2024-04" db="EMBL/GenBank/DDBJ databases">
        <title>The reference genome of an endangered Asteraceae, Deinandra increscens subsp. villosa, native to the Central Coast of California.</title>
        <authorList>
            <person name="Guilliams M."/>
            <person name="Hasenstab-Lehman K."/>
            <person name="Meyer R."/>
            <person name="Mcevoy S."/>
        </authorList>
    </citation>
    <scope>NUCLEOTIDE SEQUENCE [LARGE SCALE GENOMIC DNA]</scope>
    <source>
        <tissue evidence="2">Leaf</tissue>
    </source>
</reference>
<organism evidence="2 3">
    <name type="scientific">Deinandra increscens subsp. villosa</name>
    <dbReference type="NCBI Taxonomy" id="3103831"/>
    <lineage>
        <taxon>Eukaryota</taxon>
        <taxon>Viridiplantae</taxon>
        <taxon>Streptophyta</taxon>
        <taxon>Embryophyta</taxon>
        <taxon>Tracheophyta</taxon>
        <taxon>Spermatophyta</taxon>
        <taxon>Magnoliopsida</taxon>
        <taxon>eudicotyledons</taxon>
        <taxon>Gunneridae</taxon>
        <taxon>Pentapetalae</taxon>
        <taxon>asterids</taxon>
        <taxon>campanulids</taxon>
        <taxon>Asterales</taxon>
        <taxon>Asteraceae</taxon>
        <taxon>Asteroideae</taxon>
        <taxon>Heliantheae alliance</taxon>
        <taxon>Madieae</taxon>
        <taxon>Madiinae</taxon>
        <taxon>Deinandra</taxon>
    </lineage>
</organism>
<comment type="caution">
    <text evidence="2">The sequence shown here is derived from an EMBL/GenBank/DDBJ whole genome shotgun (WGS) entry which is preliminary data.</text>
</comment>
<dbReference type="Pfam" id="PF09713">
    <property type="entry name" value="A_thal_3526"/>
    <property type="match status" value="1"/>
</dbReference>
<feature type="region of interest" description="Disordered" evidence="1">
    <location>
        <begin position="326"/>
        <end position="358"/>
    </location>
</feature>
<evidence type="ECO:0000313" key="3">
    <source>
        <dbReference type="Proteomes" id="UP001408789"/>
    </source>
</evidence>
<evidence type="ECO:0000313" key="2">
    <source>
        <dbReference type="EMBL" id="KAK9072540.1"/>
    </source>
</evidence>
<gene>
    <name evidence="2" type="ORF">SSX86_008974</name>
</gene>
<dbReference type="NCBIfam" id="TIGR01589">
    <property type="entry name" value="A_thal_3526"/>
    <property type="match status" value="1"/>
</dbReference>
<dbReference type="Proteomes" id="UP001408789">
    <property type="component" value="Unassembled WGS sequence"/>
</dbReference>
<feature type="compositionally biased region" description="Basic and acidic residues" evidence="1">
    <location>
        <begin position="336"/>
        <end position="345"/>
    </location>
</feature>
<evidence type="ECO:0008006" key="4">
    <source>
        <dbReference type="Google" id="ProtNLM"/>
    </source>
</evidence>
<sequence>MSQTNQRLESLHPRIKILPFHLHLYPPTIPLVIYVSSQAFKLDCQQMSGGEVRNISPEDIQMVQNLIEQCLPYYMTQKQVIDILYQQEKIEPSFTELVWQKLEEQNQEFFKGYHLRLMVKDQITEFNKLLDRQAALMHQLGPTGVNFQPKSNGPQLPPMRQNPTCYAPENTGIPLKTENMTGFSRGFNNCGLPVSSGDPQAHSRGIDIPPNMLLAYNSNVGITNGVSVKAESNYLGSSRFIYGTGGNVLEARPALGDASVSSFSCLESDPHQMNGALLNDGSLFGLLGPMSQNFGLSDSTPDFTNSSDMLENFSRAAFLSSDRDSFLDSHSSTLEHPGENKRLDIPENLGFEDFDSES</sequence>